<dbReference type="GO" id="GO:0015225">
    <property type="term" value="F:biotin transmembrane transporter activity"/>
    <property type="evidence" value="ECO:0007669"/>
    <property type="project" value="InterPro"/>
</dbReference>
<evidence type="ECO:0000256" key="5">
    <source>
        <dbReference type="ARBA" id="ARBA00022692"/>
    </source>
</evidence>
<feature type="transmembrane region" description="Helical" evidence="9">
    <location>
        <begin position="42"/>
        <end position="71"/>
    </location>
</feature>
<evidence type="ECO:0000256" key="4">
    <source>
        <dbReference type="ARBA" id="ARBA00022475"/>
    </source>
</evidence>
<evidence type="ECO:0000256" key="8">
    <source>
        <dbReference type="PIRNR" id="PIRNR016661"/>
    </source>
</evidence>
<keyword evidence="6 9" id="KW-1133">Transmembrane helix</keyword>
<keyword evidence="7 8" id="KW-0472">Membrane</keyword>
<evidence type="ECO:0000256" key="9">
    <source>
        <dbReference type="SAM" id="Phobius"/>
    </source>
</evidence>
<evidence type="ECO:0000256" key="2">
    <source>
        <dbReference type="ARBA" id="ARBA00010692"/>
    </source>
</evidence>
<dbReference type="GO" id="GO:0005886">
    <property type="term" value="C:plasma membrane"/>
    <property type="evidence" value="ECO:0007669"/>
    <property type="project" value="UniProtKB-SubCell"/>
</dbReference>
<evidence type="ECO:0000256" key="1">
    <source>
        <dbReference type="ARBA" id="ARBA00004651"/>
    </source>
</evidence>
<comment type="caution">
    <text evidence="10">The sequence shown here is derived from an EMBL/GenBank/DDBJ whole genome shotgun (WGS) entry which is preliminary data.</text>
</comment>
<evidence type="ECO:0000256" key="7">
    <source>
        <dbReference type="ARBA" id="ARBA00023136"/>
    </source>
</evidence>
<evidence type="ECO:0000256" key="3">
    <source>
        <dbReference type="ARBA" id="ARBA00022448"/>
    </source>
</evidence>
<evidence type="ECO:0000313" key="11">
    <source>
        <dbReference type="Proteomes" id="UP000693672"/>
    </source>
</evidence>
<organism evidence="10 11">
    <name type="scientific">Paenibacillus solanacearum</name>
    <dbReference type="NCBI Taxonomy" id="2048548"/>
    <lineage>
        <taxon>Bacteria</taxon>
        <taxon>Bacillati</taxon>
        <taxon>Bacillota</taxon>
        <taxon>Bacilli</taxon>
        <taxon>Bacillales</taxon>
        <taxon>Paenibacillaceae</taxon>
        <taxon>Paenibacillus</taxon>
    </lineage>
</organism>
<accession>A0A916NRK3</accession>
<dbReference type="InterPro" id="IPR003784">
    <property type="entry name" value="BioY"/>
</dbReference>
<protein>
    <recommendedName>
        <fullName evidence="8">Biotin transporter</fullName>
    </recommendedName>
</protein>
<reference evidence="10" key="1">
    <citation type="submission" date="2021-06" db="EMBL/GenBank/DDBJ databases">
        <authorList>
            <person name="Criscuolo A."/>
        </authorList>
    </citation>
    <scope>NUCLEOTIDE SEQUENCE</scope>
    <source>
        <strain evidence="10">CIP111600</strain>
    </source>
</reference>
<proteinExistence type="inferred from homology"/>
<dbReference type="EMBL" id="CAJVAS010000025">
    <property type="protein sequence ID" value="CAG7643616.1"/>
    <property type="molecule type" value="Genomic_DNA"/>
</dbReference>
<dbReference type="AlphaFoldDB" id="A0A916NRK3"/>
<keyword evidence="4 8" id="KW-1003">Cell membrane</keyword>
<comment type="subcellular location">
    <subcellularLocation>
        <location evidence="1 8">Cell membrane</location>
        <topology evidence="1 8">Multi-pass membrane protein</topology>
    </subcellularLocation>
</comment>
<dbReference type="PIRSF" id="PIRSF016661">
    <property type="entry name" value="BioY"/>
    <property type="match status" value="1"/>
</dbReference>
<sequence length="187" mass="19692">MKTKLTVKGIVFSALFAALLIVSSYLNIHLGFSPVPITMQNFAVMITGVLLGPLYGFIAVALVIVLTALGLPLLHGSGGLPLVLGPTGGFIWMYPFAALLIGLVSKRIKGSGPVAVVLLFITLELFGSLLLYVTGVPWYAHTAGFTLNKALALSCYPFLPGDAIKAVAAALITIPIRRVFPLSRITG</sequence>
<dbReference type="PANTHER" id="PTHR34295:SF4">
    <property type="entry name" value="BIOTIN TRANSPORTER BIOY-RELATED"/>
    <property type="match status" value="1"/>
</dbReference>
<comment type="similarity">
    <text evidence="2 8">Belongs to the BioY family.</text>
</comment>
<keyword evidence="11" id="KW-1185">Reference proteome</keyword>
<feature type="transmembrane region" description="Helical" evidence="9">
    <location>
        <begin position="151"/>
        <end position="174"/>
    </location>
</feature>
<evidence type="ECO:0000313" key="10">
    <source>
        <dbReference type="EMBL" id="CAG7643616.1"/>
    </source>
</evidence>
<feature type="transmembrane region" description="Helical" evidence="9">
    <location>
        <begin position="83"/>
        <end position="104"/>
    </location>
</feature>
<keyword evidence="5 9" id="KW-0812">Transmembrane</keyword>
<feature type="transmembrane region" description="Helical" evidence="9">
    <location>
        <begin position="116"/>
        <end position="139"/>
    </location>
</feature>
<dbReference type="RefSeq" id="WP_218094224.1">
    <property type="nucleotide sequence ID" value="NZ_CAJVAS010000025.1"/>
</dbReference>
<gene>
    <name evidence="10" type="primary">bioY</name>
    <name evidence="10" type="ORF">PAESOLCIP111_04510</name>
</gene>
<dbReference type="PANTHER" id="PTHR34295">
    <property type="entry name" value="BIOTIN TRANSPORTER BIOY"/>
    <property type="match status" value="1"/>
</dbReference>
<name>A0A916NRK3_9BACL</name>
<feature type="transmembrane region" description="Helical" evidence="9">
    <location>
        <begin position="6"/>
        <end position="30"/>
    </location>
</feature>
<keyword evidence="3 8" id="KW-0813">Transport</keyword>
<dbReference type="Pfam" id="PF02632">
    <property type="entry name" value="BioY"/>
    <property type="match status" value="1"/>
</dbReference>
<evidence type="ECO:0000256" key="6">
    <source>
        <dbReference type="ARBA" id="ARBA00022989"/>
    </source>
</evidence>
<dbReference type="Proteomes" id="UP000693672">
    <property type="component" value="Unassembled WGS sequence"/>
</dbReference>